<dbReference type="SUPFAM" id="SSF63380">
    <property type="entry name" value="Riboflavin synthase domain-like"/>
    <property type="match status" value="1"/>
</dbReference>
<dbReference type="InterPro" id="IPR017927">
    <property type="entry name" value="FAD-bd_FR_type"/>
</dbReference>
<dbReference type="InterPro" id="IPR007037">
    <property type="entry name" value="SIP_rossman_dom"/>
</dbReference>
<comment type="similarity">
    <text evidence="1">Belongs to the SIP oxidoreductase family.</text>
</comment>
<sequence length="249" mass="27505">MTDSPKRRAERVRHEVKRREVHVVGVEPVGASLLSITLGGEDLAGFTSLGFDDHVKFIFDNGGEEPEKRDLTPRRWNPELNQLTLELAFHEGGAACEWVKTAEPGAKCVVGGPKSSIVIPVDYDWHVLVGDLTAVPAIARRLEQLPAGCRAYVFVLAPLEEDRRELTSDAKVEQHWAASEDELIADLRALPFPAGEGFVWCAGESHLMAQLREVVLREKEHPLQSTRIAGYWMRGAKGEHSTLVSGLDA</sequence>
<keyword evidence="4" id="KW-1185">Reference proteome</keyword>
<dbReference type="GO" id="GO:0016491">
    <property type="term" value="F:oxidoreductase activity"/>
    <property type="evidence" value="ECO:0007669"/>
    <property type="project" value="InterPro"/>
</dbReference>
<dbReference type="PANTHER" id="PTHR30157">
    <property type="entry name" value="FERRIC REDUCTASE, NADPH-DEPENDENT"/>
    <property type="match status" value="1"/>
</dbReference>
<comment type="caution">
    <text evidence="3">The sequence shown here is derived from an EMBL/GenBank/DDBJ whole genome shotgun (WGS) entry which is preliminary data.</text>
</comment>
<proteinExistence type="inferred from homology"/>
<name>A0A7X1FRY8_9SPHN</name>
<dbReference type="PANTHER" id="PTHR30157:SF0">
    <property type="entry name" value="NADPH-DEPENDENT FERRIC-CHELATE REDUCTASE"/>
    <property type="match status" value="1"/>
</dbReference>
<dbReference type="EMBL" id="JACLAW010000007">
    <property type="protein sequence ID" value="MBC2665866.1"/>
    <property type="molecule type" value="Genomic_DNA"/>
</dbReference>
<dbReference type="InterPro" id="IPR017938">
    <property type="entry name" value="Riboflavin_synthase-like_b-brl"/>
</dbReference>
<evidence type="ECO:0000313" key="4">
    <source>
        <dbReference type="Proteomes" id="UP000566813"/>
    </source>
</evidence>
<protein>
    <submittedName>
        <fullName evidence="3">Siderophore-interacting protein</fullName>
    </submittedName>
</protein>
<accession>A0A7X1FRY8</accession>
<dbReference type="PROSITE" id="PS51384">
    <property type="entry name" value="FAD_FR"/>
    <property type="match status" value="1"/>
</dbReference>
<evidence type="ECO:0000313" key="3">
    <source>
        <dbReference type="EMBL" id="MBC2665866.1"/>
    </source>
</evidence>
<dbReference type="Gene3D" id="3.40.50.80">
    <property type="entry name" value="Nucleotide-binding domain of ferredoxin-NADP reductase (FNR) module"/>
    <property type="match status" value="1"/>
</dbReference>
<dbReference type="InterPro" id="IPR013113">
    <property type="entry name" value="SIP_FAD-bd"/>
</dbReference>
<evidence type="ECO:0000256" key="1">
    <source>
        <dbReference type="ARBA" id="ARBA00035644"/>
    </source>
</evidence>
<dbReference type="Pfam" id="PF04954">
    <property type="entry name" value="SIP"/>
    <property type="match status" value="1"/>
</dbReference>
<dbReference type="AlphaFoldDB" id="A0A7X1FRY8"/>
<dbReference type="Gene3D" id="2.40.30.10">
    <property type="entry name" value="Translation factors"/>
    <property type="match status" value="1"/>
</dbReference>
<dbReference type="RefSeq" id="WP_185664140.1">
    <property type="nucleotide sequence ID" value="NZ_JACLAW010000007.1"/>
</dbReference>
<organism evidence="3 4">
    <name type="scientific">Novosphingobium flavum</name>
    <dbReference type="NCBI Taxonomy" id="1778672"/>
    <lineage>
        <taxon>Bacteria</taxon>
        <taxon>Pseudomonadati</taxon>
        <taxon>Pseudomonadota</taxon>
        <taxon>Alphaproteobacteria</taxon>
        <taxon>Sphingomonadales</taxon>
        <taxon>Sphingomonadaceae</taxon>
        <taxon>Novosphingobium</taxon>
    </lineage>
</organism>
<reference evidence="3 4" key="1">
    <citation type="submission" date="2020-08" db="EMBL/GenBank/DDBJ databases">
        <title>The genome sequence of type strain Novosphingobium flavum NBRC 111647.</title>
        <authorList>
            <person name="Liu Y."/>
        </authorList>
    </citation>
    <scope>NUCLEOTIDE SEQUENCE [LARGE SCALE GENOMIC DNA]</scope>
    <source>
        <strain evidence="3 4">NBRC 111647</strain>
    </source>
</reference>
<dbReference type="InterPro" id="IPR039261">
    <property type="entry name" value="FNR_nucleotide-bd"/>
</dbReference>
<gene>
    <name evidence="3" type="ORF">H7F51_10045</name>
</gene>
<dbReference type="CDD" id="cd06193">
    <property type="entry name" value="siderophore_interacting"/>
    <property type="match status" value="1"/>
</dbReference>
<feature type="domain" description="FAD-binding FR-type" evidence="2">
    <location>
        <begin position="16"/>
        <end position="120"/>
    </location>
</feature>
<dbReference type="InterPro" id="IPR039374">
    <property type="entry name" value="SIP_fam"/>
</dbReference>
<dbReference type="Pfam" id="PF08021">
    <property type="entry name" value="FAD_binding_9"/>
    <property type="match status" value="1"/>
</dbReference>
<evidence type="ECO:0000259" key="2">
    <source>
        <dbReference type="PROSITE" id="PS51384"/>
    </source>
</evidence>
<dbReference type="Proteomes" id="UP000566813">
    <property type="component" value="Unassembled WGS sequence"/>
</dbReference>